<feature type="region of interest" description="Disordered" evidence="2">
    <location>
        <begin position="383"/>
        <end position="405"/>
    </location>
</feature>
<dbReference type="Pfam" id="PF10087">
    <property type="entry name" value="DUF2325"/>
    <property type="match status" value="1"/>
</dbReference>
<evidence type="ECO:0000256" key="1">
    <source>
        <dbReference type="ARBA" id="ARBA00007189"/>
    </source>
</evidence>
<dbReference type="AlphaFoldDB" id="A0A9D6Z4A7"/>
<evidence type="ECO:0000256" key="2">
    <source>
        <dbReference type="SAM" id="MobiDB-lite"/>
    </source>
</evidence>
<feature type="compositionally biased region" description="Polar residues" evidence="2">
    <location>
        <begin position="392"/>
        <end position="405"/>
    </location>
</feature>
<organism evidence="3 4">
    <name type="scientific">Desulfomonile tiedjei</name>
    <dbReference type="NCBI Taxonomy" id="2358"/>
    <lineage>
        <taxon>Bacteria</taxon>
        <taxon>Pseudomonadati</taxon>
        <taxon>Thermodesulfobacteriota</taxon>
        <taxon>Desulfomonilia</taxon>
        <taxon>Desulfomonilales</taxon>
        <taxon>Desulfomonilaceae</taxon>
        <taxon>Desulfomonile</taxon>
    </lineage>
</organism>
<evidence type="ECO:0000313" key="4">
    <source>
        <dbReference type="Proteomes" id="UP000807825"/>
    </source>
</evidence>
<protein>
    <submittedName>
        <fullName evidence="3">DUF2325 domain-containing protein</fullName>
    </submittedName>
</protein>
<comment type="caution">
    <text evidence="3">The sequence shown here is derived from an EMBL/GenBank/DDBJ whole genome shotgun (WGS) entry which is preliminary data.</text>
</comment>
<sequence>MKSQRKIWELQHTTVCKVVGMALDLEDLKKIGRKFGLVFHEVCIDEEFALHSALVGMCGKEGNIARHVQKLIERRSLRYAKRLAHQSAHEIAEIVLNGDENTGIPLWAILWHLATSRVSDSDSLETALFGRIHILEHKLLKDFWNEREDDGGNADAELRDEINGLRKEVIRLRSLNADLEKAKQLLTARLNQSSEIFVRSPSPPSNDTLGPSNDQDKKVRRLRNLLEESRKKNQGLEEECSRAKRQMEFLTQELLSHDSSNCTENEKSINDGCPCQLTHCLRGKRIAMVGGIDSLEAHYKNLVERSGGEFCRHNGRCCRGERRLEECIRSADLVVCPISVNSHFGANGVKKVCRRYGIDCCFPDSAGLGSLRNTLLQHFASNEEAPGESIDDSSAGSHTNSLSNQ</sequence>
<feature type="region of interest" description="Disordered" evidence="2">
    <location>
        <begin position="196"/>
        <end position="219"/>
    </location>
</feature>
<dbReference type="Proteomes" id="UP000807825">
    <property type="component" value="Unassembled WGS sequence"/>
</dbReference>
<gene>
    <name evidence="3" type="ORF">HY912_00905</name>
</gene>
<comment type="similarity">
    <text evidence="1">Belongs to the UPF0751 family.</text>
</comment>
<proteinExistence type="inferred from homology"/>
<evidence type="ECO:0000313" key="3">
    <source>
        <dbReference type="EMBL" id="MBI5248026.1"/>
    </source>
</evidence>
<dbReference type="EMBL" id="JACRDE010000029">
    <property type="protein sequence ID" value="MBI5248026.1"/>
    <property type="molecule type" value="Genomic_DNA"/>
</dbReference>
<name>A0A9D6Z4A7_9BACT</name>
<dbReference type="InterPro" id="IPR016772">
    <property type="entry name" value="UCP020408"/>
</dbReference>
<reference evidence="3" key="1">
    <citation type="submission" date="2020-07" db="EMBL/GenBank/DDBJ databases">
        <title>Huge and variable diversity of episymbiotic CPR bacteria and DPANN archaea in groundwater ecosystems.</title>
        <authorList>
            <person name="He C.Y."/>
            <person name="Keren R."/>
            <person name="Whittaker M."/>
            <person name="Farag I.F."/>
            <person name="Doudna J."/>
            <person name="Cate J.H.D."/>
            <person name="Banfield J.F."/>
        </authorList>
    </citation>
    <scope>NUCLEOTIDE SEQUENCE</scope>
    <source>
        <strain evidence="3">NC_groundwater_1664_Pr3_B-0.1um_52_9</strain>
    </source>
</reference>
<accession>A0A9D6Z4A7</accession>